<gene>
    <name evidence="6" type="ORF">C0Q70_08979</name>
</gene>
<protein>
    <recommendedName>
        <fullName evidence="3">Mini-chromosome maintenance complex-binding protein</fullName>
    </recommendedName>
</protein>
<keyword evidence="4" id="KW-0539">Nucleus</keyword>
<comment type="caution">
    <text evidence="6">The sequence shown here is derived from an EMBL/GenBank/DDBJ whole genome shotgun (WGS) entry which is preliminary data.</text>
</comment>
<reference evidence="6 7" key="1">
    <citation type="submission" date="2018-04" db="EMBL/GenBank/DDBJ databases">
        <title>The genome of golden apple snail Pomacea canaliculata provides insight into stress tolerance and invasive adaptation.</title>
        <authorList>
            <person name="Liu C."/>
            <person name="Liu B."/>
            <person name="Ren Y."/>
            <person name="Zhang Y."/>
            <person name="Wang H."/>
            <person name="Li S."/>
            <person name="Jiang F."/>
            <person name="Yin L."/>
            <person name="Zhang G."/>
            <person name="Qian W."/>
            <person name="Fan W."/>
        </authorList>
    </citation>
    <scope>NUCLEOTIDE SEQUENCE [LARGE SCALE GENOMIC DNA]</scope>
    <source>
        <strain evidence="6">SZHN2017</strain>
        <tissue evidence="6">Muscle</tissue>
    </source>
</reference>
<feature type="compositionally biased region" description="Acidic residues" evidence="5">
    <location>
        <begin position="170"/>
        <end position="185"/>
    </location>
</feature>
<dbReference type="Pfam" id="PF09739">
    <property type="entry name" value="MCM_bind"/>
    <property type="match status" value="1"/>
</dbReference>
<name>A0A2T7P8I5_POMCA</name>
<dbReference type="PANTHER" id="PTHR13489">
    <property type="entry name" value="MINI-CHROMOSOME MAINTENANCE COMPLEX-BINDING PROTEIN"/>
    <property type="match status" value="1"/>
</dbReference>
<dbReference type="AlphaFoldDB" id="A0A2T7P8I5"/>
<keyword evidence="7" id="KW-1185">Reference proteome</keyword>
<evidence type="ECO:0000256" key="4">
    <source>
        <dbReference type="ARBA" id="ARBA00023242"/>
    </source>
</evidence>
<dbReference type="OrthoDB" id="329666at2759"/>
<dbReference type="GO" id="GO:0005634">
    <property type="term" value="C:nucleus"/>
    <property type="evidence" value="ECO:0007669"/>
    <property type="project" value="UniProtKB-SubCell"/>
</dbReference>
<dbReference type="STRING" id="400727.A0A2T7P8I5"/>
<comment type="similarity">
    <text evidence="2">Belongs to the MCMBP family.</text>
</comment>
<evidence type="ECO:0000256" key="2">
    <source>
        <dbReference type="ARBA" id="ARBA00007925"/>
    </source>
</evidence>
<dbReference type="EMBL" id="PZQS01000005">
    <property type="protein sequence ID" value="PVD29723.1"/>
    <property type="molecule type" value="Genomic_DNA"/>
</dbReference>
<organism evidence="6 7">
    <name type="scientific">Pomacea canaliculata</name>
    <name type="common">Golden apple snail</name>
    <dbReference type="NCBI Taxonomy" id="400727"/>
    <lineage>
        <taxon>Eukaryota</taxon>
        <taxon>Metazoa</taxon>
        <taxon>Spiralia</taxon>
        <taxon>Lophotrochozoa</taxon>
        <taxon>Mollusca</taxon>
        <taxon>Gastropoda</taxon>
        <taxon>Caenogastropoda</taxon>
        <taxon>Architaenioglossa</taxon>
        <taxon>Ampullarioidea</taxon>
        <taxon>Ampullariidae</taxon>
        <taxon>Pomacea</taxon>
    </lineage>
</organism>
<proteinExistence type="inferred from homology"/>
<evidence type="ECO:0000313" key="6">
    <source>
        <dbReference type="EMBL" id="PVD29723.1"/>
    </source>
</evidence>
<feature type="compositionally biased region" description="Basic and acidic residues" evidence="5">
    <location>
        <begin position="186"/>
        <end position="197"/>
    </location>
</feature>
<dbReference type="OMA" id="EEHTEMI"/>
<evidence type="ECO:0000256" key="5">
    <source>
        <dbReference type="SAM" id="MobiDB-lite"/>
    </source>
</evidence>
<sequence length="619" mass="68491">MPGVEDWIEKPLTVIQTVVERFPAGTYEITKVKEYFSKKLQSEEALAWVPSINSCRLHQLTDSSLVRYRCMVQDMFGPELYLATYSVKNLSTGAVTFRSGHYQDIAACGSEEEIQPSAPENITRERATLYCVPIPGETTWVKTHYASQCRTTVHSSSSSSLCRNKRVRGEEEDKACDEAMDEEFSENSHNRRGDIKLKKTSQPSGNQSADSNNGTQSTKLPDLNFPLPSESGQACLVKVYGEDESLKVNDMLEVIGILSVDPSIADNDSTDDDLMNASEKAAHAPPPSLVPRVHAVLVRKLSHNNPLLPPDLLPGNPVVARLQAGCEMLRSQLLSVLEHALCGDALAAEYLLCHLVSGIYARADVMPLGKLSLNLSGSLAKAGLAAGLNRLITSLKTQSHLLPLSLNKMNTLHLAPRKDYDADRLISGQLQLGGGTHLILDEVAMDSGTLEATGVQNVRALSDVIQWQKVSYDFKYHTQDFSVDIPVLLVSEGQSFLPKDVHVPLQPCHQPEDLDCHVQSHLSQISDDVINQMRAFITVCQKMNYSMDDGIQQELQEEFVRVRKENPAAMSVNDFHRLLSLVRLLTLSHCAGQSTSEILQRALHMERERCARSQTQQPL</sequence>
<comment type="subcellular location">
    <subcellularLocation>
        <location evidence="1">Nucleus</location>
    </subcellularLocation>
</comment>
<dbReference type="GO" id="GO:0006261">
    <property type="term" value="P:DNA-templated DNA replication"/>
    <property type="evidence" value="ECO:0007669"/>
    <property type="project" value="TreeGrafter"/>
</dbReference>
<evidence type="ECO:0000256" key="3">
    <source>
        <dbReference type="ARBA" id="ARBA00015405"/>
    </source>
</evidence>
<feature type="region of interest" description="Disordered" evidence="5">
    <location>
        <begin position="160"/>
        <end position="225"/>
    </location>
</feature>
<dbReference type="Proteomes" id="UP000245119">
    <property type="component" value="Linkage Group LG5"/>
</dbReference>
<evidence type="ECO:0000313" key="7">
    <source>
        <dbReference type="Proteomes" id="UP000245119"/>
    </source>
</evidence>
<dbReference type="GO" id="GO:0003682">
    <property type="term" value="F:chromatin binding"/>
    <property type="evidence" value="ECO:0007669"/>
    <property type="project" value="TreeGrafter"/>
</dbReference>
<evidence type="ECO:0000256" key="1">
    <source>
        <dbReference type="ARBA" id="ARBA00004123"/>
    </source>
</evidence>
<accession>A0A2T7P8I5</accession>
<dbReference type="InterPro" id="IPR019140">
    <property type="entry name" value="MCM_complex-bd"/>
</dbReference>
<dbReference type="PANTHER" id="PTHR13489:SF0">
    <property type="entry name" value="MINI-CHROMOSOME MAINTENANCE COMPLEX-BINDING PROTEIN"/>
    <property type="match status" value="1"/>
</dbReference>
<feature type="compositionally biased region" description="Polar residues" evidence="5">
    <location>
        <begin position="200"/>
        <end position="219"/>
    </location>
</feature>